<evidence type="ECO:0000256" key="1">
    <source>
        <dbReference type="SAM" id="MobiDB-lite"/>
    </source>
</evidence>
<dbReference type="EMBL" id="LN853661">
    <property type="protein sequence ID" value="CRY96405.1"/>
    <property type="molecule type" value="Genomic_DNA"/>
</dbReference>
<sequence length="135" mass="15376">MQLSLSAAAKEVNRSKSTLSRAIKEGRLSATRCEDGSYQIDPAELYRVFPAPVPQPTTSNATQPESELDGTLRIQLEMAERERDREREERNREREQMQATIDDLRTRLDRAESRIAGLLPTPPVRQGRWRLWGGG</sequence>
<accession>A0A0H5Q4P3</accession>
<evidence type="ECO:0008006" key="3">
    <source>
        <dbReference type="Google" id="ProtNLM"/>
    </source>
</evidence>
<keyword evidence="2" id="KW-0614">Plasmid</keyword>
<protein>
    <recommendedName>
        <fullName evidence="3">Helix-turn-helix domain-containing protein</fullName>
    </recommendedName>
</protein>
<feature type="region of interest" description="Disordered" evidence="1">
    <location>
        <begin position="52"/>
        <end position="72"/>
    </location>
</feature>
<reference evidence="2" key="1">
    <citation type="submission" date="2015-06" db="EMBL/GenBank/DDBJ databases">
        <authorList>
            <person name="Joergensen T."/>
        </authorList>
    </citation>
    <scope>NUCLEOTIDE SEQUENCE</scope>
    <source>
        <plasmid evidence="2">pRGFK1080</plasmid>
    </source>
</reference>
<dbReference type="AlphaFoldDB" id="A0A0H5Q4P3"/>
<organism evidence="2">
    <name type="scientific">uncultured prokaryote</name>
    <dbReference type="NCBI Taxonomy" id="198431"/>
    <lineage>
        <taxon>unclassified sequences</taxon>
        <taxon>environmental samples</taxon>
    </lineage>
</organism>
<reference evidence="2" key="2">
    <citation type="submission" date="2015-07" db="EMBL/GenBank/DDBJ databases">
        <title>Plasmids, circular viruses and viroids from rat gut.</title>
        <authorList>
            <person name="Jorgensen T.J."/>
            <person name="Hansen M.A."/>
            <person name="Xu Z."/>
            <person name="Tabak M.A."/>
            <person name="Sorensen S.J."/>
            <person name="Hansen L.H."/>
        </authorList>
    </citation>
    <scope>NUCLEOTIDE SEQUENCE</scope>
    <source>
        <plasmid evidence="2">pRGFK1080</plasmid>
    </source>
</reference>
<geneLocation type="plasmid" evidence="2">
    <name>pRGFK1080</name>
</geneLocation>
<proteinExistence type="predicted"/>
<evidence type="ECO:0000313" key="2">
    <source>
        <dbReference type="EMBL" id="CRY96405.1"/>
    </source>
</evidence>
<feature type="region of interest" description="Disordered" evidence="1">
    <location>
        <begin position="79"/>
        <end position="98"/>
    </location>
</feature>
<feature type="compositionally biased region" description="Polar residues" evidence="1">
    <location>
        <begin position="56"/>
        <end position="65"/>
    </location>
</feature>
<name>A0A0H5Q4P3_9ZZZZ</name>